<dbReference type="SUPFAM" id="SSF54427">
    <property type="entry name" value="NTF2-like"/>
    <property type="match status" value="1"/>
</dbReference>
<dbReference type="EMBL" id="AKKV01000019">
    <property type="protein sequence ID" value="EIT87124.1"/>
    <property type="molecule type" value="Genomic_DNA"/>
</dbReference>
<dbReference type="InterPro" id="IPR001460">
    <property type="entry name" value="PCN-bd_Tpept"/>
</dbReference>
<dbReference type="Gene3D" id="3.90.1310.10">
    <property type="entry name" value="Penicillin-binding protein 2a (Domain 2)"/>
    <property type="match status" value="1"/>
</dbReference>
<dbReference type="RefSeq" id="WP_007200636.1">
    <property type="nucleotide sequence ID" value="NZ_AKKV01000019.1"/>
</dbReference>
<proteinExistence type="inferred from homology"/>
<dbReference type="GO" id="GO:0071972">
    <property type="term" value="F:peptidoglycan L,D-transpeptidase activity"/>
    <property type="evidence" value="ECO:0007669"/>
    <property type="project" value="TreeGrafter"/>
</dbReference>
<feature type="domain" description="NTF2-like N-terminal transpeptidase" evidence="6">
    <location>
        <begin position="25"/>
        <end position="148"/>
    </location>
</feature>
<comment type="caution">
    <text evidence="7">The sequence shown here is derived from an EMBL/GenBank/DDBJ whole genome shotgun (WGS) entry which is preliminary data.</text>
</comment>
<dbReference type="PATRIC" id="fig|1196324.3.peg.542"/>
<dbReference type="GO" id="GO:0046677">
    <property type="term" value="P:response to antibiotic"/>
    <property type="evidence" value="ECO:0007669"/>
    <property type="project" value="InterPro"/>
</dbReference>
<dbReference type="InterPro" id="IPR005311">
    <property type="entry name" value="PBP_dimer"/>
</dbReference>
<dbReference type="Gene3D" id="3.40.710.10">
    <property type="entry name" value="DD-peptidase/beta-lactamase superfamily"/>
    <property type="match status" value="1"/>
</dbReference>
<feature type="domain" description="Penicillin-binding protein dimerisation" evidence="5">
    <location>
        <begin position="156"/>
        <end position="318"/>
    </location>
</feature>
<comment type="subcellular location">
    <subcellularLocation>
        <location evidence="1">Membrane</location>
    </subcellularLocation>
</comment>
<dbReference type="OrthoDB" id="9766847at2"/>
<dbReference type="STRING" id="1196324.A374_02684"/>
<dbReference type="InterPro" id="IPR007887">
    <property type="entry name" value="MecA_N"/>
</dbReference>
<dbReference type="GO" id="GO:0009002">
    <property type="term" value="F:serine-type D-Ala-D-Ala carboxypeptidase activity"/>
    <property type="evidence" value="ECO:0007669"/>
    <property type="project" value="UniProtKB-EC"/>
</dbReference>
<organism evidence="7 8">
    <name type="scientific">Fictibacillus macauensis ZFHKF-1</name>
    <dbReference type="NCBI Taxonomy" id="1196324"/>
    <lineage>
        <taxon>Bacteria</taxon>
        <taxon>Bacillati</taxon>
        <taxon>Bacillota</taxon>
        <taxon>Bacilli</taxon>
        <taxon>Bacillales</taxon>
        <taxon>Fictibacillaceae</taxon>
        <taxon>Fictibacillus</taxon>
    </lineage>
</organism>
<dbReference type="GO" id="GO:0007018">
    <property type="term" value="P:microtubule-based movement"/>
    <property type="evidence" value="ECO:0007669"/>
    <property type="project" value="InterPro"/>
</dbReference>
<dbReference type="GO" id="GO:0008658">
    <property type="term" value="F:penicillin binding"/>
    <property type="evidence" value="ECO:0007669"/>
    <property type="project" value="InterPro"/>
</dbReference>
<dbReference type="InterPro" id="IPR032710">
    <property type="entry name" value="NTF2-like_dom_sf"/>
</dbReference>
<dbReference type="Pfam" id="PF03717">
    <property type="entry name" value="PBP_dimer"/>
    <property type="match status" value="1"/>
</dbReference>
<feature type="domain" description="Penicillin-binding protein transpeptidase" evidence="4">
    <location>
        <begin position="353"/>
        <end position="662"/>
    </location>
</feature>
<evidence type="ECO:0000259" key="5">
    <source>
        <dbReference type="Pfam" id="PF03717"/>
    </source>
</evidence>
<sequence>MKRVVVGGCFLFVFLFLVSCSERKEAESTMERYLSYWQDMKFEKMYSMLDERSQQKISQKAFVQRYRVMYNEMKAHHLKLTPIIPDEDPAEDEQGYTVYRYSMKMNGLAGEFTYKNDLKIIKEEGEDGEEWRMAWDEAQLLPQMQKGDRVKVEVMKGRRGEIRDRNGNAMAVNGTAAQVGVIPKEFSSSQQMEALAKTLGMTVKDINAALHAQWVQPDFFVPLKVLAERDQAVREATAIKGVTVRSVDTRIYPFKEVAAHLTGYVQPLTEAERTKLADQGYEGTDVIGRTGLERMYEKQLKGTDGGTIRLVDSAGNERKMIAKKESVDGSSVNLTIDMFLQQYLYKQMENDMGTATALHPKNGEVLALISAPAYDPNDFVRGLDPEKYKALQKNPKNILYNRFAATYAPGSTLKPITAAIGLEKKAFDPRKEKKIDGKKWQKKSWGSKYVTRVATPSAVDLNTAMLFSDNIYFAQLALDIGAEEFVKGATSFGFNTALPFEVPLSTSSIKNSDVPSEELLADTGYGQGRVQSNILQLSLAYTAFVNEGSIVKPQLLLQKKRQPTYWKEKTISKETASTVRQALVKVVEHPKGTAHRPVLADLPLAGKTGTAELKSQAGEKGKENGWFIAFNEKKPTLLIAMMIENAQNRGGSHYVVPKVKDAFHFYLKEK</sequence>
<evidence type="ECO:0000256" key="2">
    <source>
        <dbReference type="ARBA" id="ARBA00007171"/>
    </source>
</evidence>
<dbReference type="Gene3D" id="3.10.450.100">
    <property type="entry name" value="NTF2-like, domain 1"/>
    <property type="match status" value="1"/>
</dbReference>
<dbReference type="PROSITE" id="PS00411">
    <property type="entry name" value="KINESIN_MOTOR_1"/>
    <property type="match status" value="1"/>
</dbReference>
<evidence type="ECO:0000313" key="7">
    <source>
        <dbReference type="EMBL" id="EIT87124.1"/>
    </source>
</evidence>
<dbReference type="InterPro" id="IPR012338">
    <property type="entry name" value="Beta-lactam/transpept-like"/>
</dbReference>
<dbReference type="GO" id="GO:0071555">
    <property type="term" value="P:cell wall organization"/>
    <property type="evidence" value="ECO:0007669"/>
    <property type="project" value="TreeGrafter"/>
</dbReference>
<dbReference type="AlphaFoldDB" id="I8AN25"/>
<name>I8AN25_9BACL</name>
<dbReference type="Pfam" id="PF00905">
    <property type="entry name" value="Transpeptidase"/>
    <property type="match status" value="1"/>
</dbReference>
<keyword evidence="8" id="KW-1185">Reference proteome</keyword>
<dbReference type="GO" id="GO:0009252">
    <property type="term" value="P:peptidoglycan biosynthetic process"/>
    <property type="evidence" value="ECO:0007669"/>
    <property type="project" value="UniProtKB-UniPathway"/>
</dbReference>
<dbReference type="GO" id="GO:0003777">
    <property type="term" value="F:microtubule motor activity"/>
    <property type="evidence" value="ECO:0007669"/>
    <property type="project" value="InterPro"/>
</dbReference>
<dbReference type="SUPFAM" id="SSF56601">
    <property type="entry name" value="beta-lactamase/transpeptidase-like"/>
    <property type="match status" value="1"/>
</dbReference>
<evidence type="ECO:0000259" key="4">
    <source>
        <dbReference type="Pfam" id="PF00905"/>
    </source>
</evidence>
<dbReference type="Pfam" id="PF05223">
    <property type="entry name" value="MecA_N"/>
    <property type="match status" value="1"/>
</dbReference>
<evidence type="ECO:0000256" key="3">
    <source>
        <dbReference type="ARBA" id="ARBA00023136"/>
    </source>
</evidence>
<dbReference type="SUPFAM" id="SSF56519">
    <property type="entry name" value="Penicillin binding protein dimerisation domain"/>
    <property type="match status" value="1"/>
</dbReference>
<dbReference type="InterPro" id="IPR019821">
    <property type="entry name" value="Kinesin_motor_CS"/>
</dbReference>
<evidence type="ECO:0000259" key="6">
    <source>
        <dbReference type="Pfam" id="PF05223"/>
    </source>
</evidence>
<dbReference type="UniPathway" id="UPA00219"/>
<keyword evidence="3" id="KW-0472">Membrane</keyword>
<dbReference type="PANTHER" id="PTHR30627:SF25">
    <property type="entry name" value="PENICILLIN-BINDING PROTEIN 3"/>
    <property type="match status" value="1"/>
</dbReference>
<protein>
    <submittedName>
        <fullName evidence="7">Peptidoglycan glycosyltransferase</fullName>
    </submittedName>
</protein>
<reference evidence="7 8" key="1">
    <citation type="journal article" date="2012" name="J. Bacteriol.">
        <title>Genome of Bacillus macauensis ZFHKF-1, a Long-Chain-Forming Bacterium.</title>
        <authorList>
            <person name="Cai L."/>
            <person name="Zhang T."/>
        </authorList>
    </citation>
    <scope>NUCLEOTIDE SEQUENCE [LARGE SCALE GENOMIC DNA]</scope>
    <source>
        <strain evidence="7 8">ZFHKF-1</strain>
    </source>
</reference>
<keyword evidence="7" id="KW-0808">Transferase</keyword>
<evidence type="ECO:0000313" key="8">
    <source>
        <dbReference type="Proteomes" id="UP000004080"/>
    </source>
</evidence>
<dbReference type="InterPro" id="IPR036138">
    <property type="entry name" value="PBP_dimer_sf"/>
</dbReference>
<dbReference type="Proteomes" id="UP000004080">
    <property type="component" value="Unassembled WGS sequence"/>
</dbReference>
<evidence type="ECO:0000256" key="1">
    <source>
        <dbReference type="ARBA" id="ARBA00004370"/>
    </source>
</evidence>
<dbReference type="PROSITE" id="PS51257">
    <property type="entry name" value="PROKAR_LIPOPROTEIN"/>
    <property type="match status" value="1"/>
</dbReference>
<dbReference type="InterPro" id="IPR050515">
    <property type="entry name" value="Beta-lactam/transpept"/>
</dbReference>
<comment type="similarity">
    <text evidence="2">Belongs to the transpeptidase family.</text>
</comment>
<dbReference type="PANTHER" id="PTHR30627">
    <property type="entry name" value="PEPTIDOGLYCAN D,D-TRANSPEPTIDASE"/>
    <property type="match status" value="1"/>
</dbReference>
<accession>I8AN25</accession>
<dbReference type="eggNOG" id="COG0768">
    <property type="taxonomic scope" value="Bacteria"/>
</dbReference>
<gene>
    <name evidence="7" type="ORF">A374_02684</name>
</gene>
<dbReference type="GO" id="GO:0016740">
    <property type="term" value="F:transferase activity"/>
    <property type="evidence" value="ECO:0007669"/>
    <property type="project" value="UniProtKB-KW"/>
</dbReference>
<dbReference type="GO" id="GO:0005524">
    <property type="term" value="F:ATP binding"/>
    <property type="evidence" value="ECO:0007669"/>
    <property type="project" value="InterPro"/>
</dbReference>
<dbReference type="GO" id="GO:0005886">
    <property type="term" value="C:plasma membrane"/>
    <property type="evidence" value="ECO:0007669"/>
    <property type="project" value="TreeGrafter"/>
</dbReference>
<dbReference type="Gene3D" id="3.30.1390.30">
    <property type="entry name" value="Penicillin-binding protein 2a, domain 3"/>
    <property type="match status" value="1"/>
</dbReference>